<evidence type="ECO:0000313" key="4">
    <source>
        <dbReference type="EMBL" id="MBB3168657.1"/>
    </source>
</evidence>
<dbReference type="Gene3D" id="3.30.420.150">
    <property type="entry name" value="Exopolyphosphatase. Domain 2"/>
    <property type="match status" value="1"/>
</dbReference>
<proteinExistence type="predicted"/>
<sequence length="500" mass="55754">MSDAQLDTDSGDYYAAVDLGSNSFHLMVAKLVGNRLEVVDRYKEMVQIARGLDARGTLSKEVQREALEVLGRINQRLRDIKPANIRAVGTKTLRAARNADKFLRKAETELGHPIHIISGYEEARLVYQGVVSTLENNQQRRLVIDIGGGSTEFIIGQGQHPRLLESLSLGCVVLAEQHFKFGPVTRERMDAAYLSACAAIEPIAHTYRSFGWDMAMGSSGTMRAAAELMTAKDNGLITRDNLQRVIEQTIAGGEVSNTNVPKLRRDVLPAGLAIIQAIFDQLKLDQLHIAEASLKEGLIYETLGRAGNSDSREESVHRLMDIYQCDRAQGERVAEMAQAMVRQLNLPHINGTPATQLVRWAALLHEIGLHISHNSFHKHSYYLLRHHDMGGFARYEQHWLASLVRLQRNAIKPKVLEEVSEQDLPRFLHMVACLRLAVILCRGRDDVPLATALEVSAIDAPMGLQLKLPAPWLNQHPLTAINLYNEAAMLSDVGYSFNYH</sequence>
<keyword evidence="1 4" id="KW-0378">Hydrolase</keyword>
<organism evidence="4 5">
    <name type="scientific">Simiduia aestuariiviva</name>
    <dbReference type="NCBI Taxonomy" id="1510459"/>
    <lineage>
        <taxon>Bacteria</taxon>
        <taxon>Pseudomonadati</taxon>
        <taxon>Pseudomonadota</taxon>
        <taxon>Gammaproteobacteria</taxon>
        <taxon>Cellvibrionales</taxon>
        <taxon>Cellvibrionaceae</taxon>
        <taxon>Simiduia</taxon>
    </lineage>
</organism>
<dbReference type="CDD" id="cd00077">
    <property type="entry name" value="HDc"/>
    <property type="match status" value="1"/>
</dbReference>
<evidence type="ECO:0000259" key="2">
    <source>
        <dbReference type="Pfam" id="PF02541"/>
    </source>
</evidence>
<dbReference type="InterPro" id="IPR043129">
    <property type="entry name" value="ATPase_NBD"/>
</dbReference>
<dbReference type="InterPro" id="IPR030673">
    <property type="entry name" value="PyroPPase_GppA_Ppx"/>
</dbReference>
<dbReference type="RefSeq" id="WP_183910120.1">
    <property type="nucleotide sequence ID" value="NZ_JACHXZ010000002.1"/>
</dbReference>
<dbReference type="InterPro" id="IPR003695">
    <property type="entry name" value="Ppx_GppA_N"/>
</dbReference>
<comment type="caution">
    <text evidence="4">The sequence shown here is derived from an EMBL/GenBank/DDBJ whole genome shotgun (WGS) entry which is preliminary data.</text>
</comment>
<dbReference type="FunFam" id="3.30.420.40:FF:000023">
    <property type="entry name" value="Guanosine-5'-triphosphate,3'-diphosphate pyrophosphatase"/>
    <property type="match status" value="1"/>
</dbReference>
<protein>
    <submittedName>
        <fullName evidence="4">Exopolyphosphatase/guanosine-5'-triphosphate, 3'-diphosphate pyrophosphatase</fullName>
        <ecNumber evidence="4">3.6.1.11</ecNumber>
        <ecNumber evidence="4">3.6.1.40</ecNumber>
    </submittedName>
</protein>
<dbReference type="InterPro" id="IPR050273">
    <property type="entry name" value="GppA/Ppx_hydrolase"/>
</dbReference>
<evidence type="ECO:0000259" key="3">
    <source>
        <dbReference type="Pfam" id="PF21447"/>
    </source>
</evidence>
<feature type="domain" description="Ppx/GppA phosphatase N-terminal" evidence="2">
    <location>
        <begin position="28"/>
        <end position="305"/>
    </location>
</feature>
<feature type="domain" description="Ppx/GppA phosphatase C-terminal" evidence="3">
    <location>
        <begin position="312"/>
        <end position="486"/>
    </location>
</feature>
<dbReference type="CDD" id="cd24053">
    <property type="entry name" value="ASKHA_NBD_EcPPX-GppA-like"/>
    <property type="match status" value="1"/>
</dbReference>
<dbReference type="SUPFAM" id="SSF53067">
    <property type="entry name" value="Actin-like ATPase domain"/>
    <property type="match status" value="2"/>
</dbReference>
<dbReference type="GO" id="GO:0008894">
    <property type="term" value="F:guanosine-5'-triphosphate,3'-diphosphate diphosphatase activity"/>
    <property type="evidence" value="ECO:0007669"/>
    <property type="project" value="UniProtKB-EC"/>
</dbReference>
<dbReference type="PANTHER" id="PTHR30005">
    <property type="entry name" value="EXOPOLYPHOSPHATASE"/>
    <property type="match status" value="1"/>
</dbReference>
<dbReference type="SUPFAM" id="SSF109604">
    <property type="entry name" value="HD-domain/PDEase-like"/>
    <property type="match status" value="1"/>
</dbReference>
<reference evidence="4 5" key="1">
    <citation type="submission" date="2020-08" db="EMBL/GenBank/DDBJ databases">
        <title>Genomic Encyclopedia of Type Strains, Phase III (KMG-III): the genomes of soil and plant-associated and newly described type strains.</title>
        <authorList>
            <person name="Whitman W."/>
        </authorList>
    </citation>
    <scope>NUCLEOTIDE SEQUENCE [LARGE SCALE GENOMIC DNA]</scope>
    <source>
        <strain evidence="4 5">CECT 8571</strain>
    </source>
</reference>
<gene>
    <name evidence="4" type="ORF">FHS30_001841</name>
</gene>
<dbReference type="Pfam" id="PF21447">
    <property type="entry name" value="Ppx-GppA_III"/>
    <property type="match status" value="1"/>
</dbReference>
<dbReference type="InterPro" id="IPR048950">
    <property type="entry name" value="Ppx_GppA_C"/>
</dbReference>
<dbReference type="Proteomes" id="UP000559987">
    <property type="component" value="Unassembled WGS sequence"/>
</dbReference>
<dbReference type="AlphaFoldDB" id="A0A839UTF2"/>
<keyword evidence="5" id="KW-1185">Reference proteome</keyword>
<evidence type="ECO:0000256" key="1">
    <source>
        <dbReference type="ARBA" id="ARBA00022801"/>
    </source>
</evidence>
<evidence type="ECO:0000313" key="5">
    <source>
        <dbReference type="Proteomes" id="UP000559987"/>
    </source>
</evidence>
<dbReference type="GO" id="GO:0004309">
    <property type="term" value="F:exopolyphosphatase activity"/>
    <property type="evidence" value="ECO:0007669"/>
    <property type="project" value="UniProtKB-EC"/>
</dbReference>
<dbReference type="PIRSF" id="PIRSF001267">
    <property type="entry name" value="Pyrophosphatase_GppA_Ppx"/>
    <property type="match status" value="1"/>
</dbReference>
<dbReference type="Gene3D" id="3.30.420.40">
    <property type="match status" value="1"/>
</dbReference>
<name>A0A839UTF2_9GAMM</name>
<accession>A0A839UTF2</accession>
<dbReference type="PANTHER" id="PTHR30005:SF0">
    <property type="entry name" value="RETROGRADE REGULATION PROTEIN 2"/>
    <property type="match status" value="1"/>
</dbReference>
<dbReference type="InterPro" id="IPR003607">
    <property type="entry name" value="HD/PDEase_dom"/>
</dbReference>
<dbReference type="EMBL" id="JACHXZ010000002">
    <property type="protein sequence ID" value="MBB3168657.1"/>
    <property type="molecule type" value="Genomic_DNA"/>
</dbReference>
<dbReference type="Pfam" id="PF02541">
    <property type="entry name" value="Ppx-GppA"/>
    <property type="match status" value="1"/>
</dbReference>
<dbReference type="Gene3D" id="1.10.3210.10">
    <property type="entry name" value="Hypothetical protein af1432"/>
    <property type="match status" value="1"/>
</dbReference>
<dbReference type="EC" id="3.6.1.40" evidence="4"/>
<dbReference type="EC" id="3.6.1.11" evidence="4"/>